<accession>A0A511MU55</accession>
<gene>
    <name evidence="2" type="ORF">NN4_86440</name>
</gene>
<evidence type="ECO:0000313" key="2">
    <source>
        <dbReference type="EMBL" id="GEM44125.1"/>
    </source>
</evidence>
<comment type="caution">
    <text evidence="2">The sequence shown here is derived from an EMBL/GenBank/DDBJ whole genome shotgun (WGS) entry which is preliminary data.</text>
</comment>
<evidence type="ECO:0000256" key="1">
    <source>
        <dbReference type="SAM" id="MobiDB-lite"/>
    </source>
</evidence>
<dbReference type="RefSeq" id="WP_147143852.1">
    <property type="nucleotide sequence ID" value="NZ_BJXA01000137.1"/>
</dbReference>
<dbReference type="EMBL" id="BJXA01000137">
    <property type="protein sequence ID" value="GEM44125.1"/>
    <property type="molecule type" value="Genomic_DNA"/>
</dbReference>
<proteinExistence type="predicted"/>
<dbReference type="Proteomes" id="UP000321424">
    <property type="component" value="Unassembled WGS sequence"/>
</dbReference>
<feature type="compositionally biased region" description="Basic residues" evidence="1">
    <location>
        <begin position="30"/>
        <end position="48"/>
    </location>
</feature>
<feature type="compositionally biased region" description="Basic and acidic residues" evidence="1">
    <location>
        <begin position="1"/>
        <end position="29"/>
    </location>
</feature>
<sequence>MVRKSPQEKKQLSYAKDRRNTYGENDKASRKNLPRKRARVHRANRHRAHQDLLGATGPVDAQVSDAAETRLHARRPKAFRKRPDIPLGEYVRWKLERRQSR</sequence>
<reference evidence="2 3" key="1">
    <citation type="submission" date="2019-07" db="EMBL/GenBank/DDBJ databases">
        <title>Whole genome shotgun sequence of Nocardia ninae NBRC 108245.</title>
        <authorList>
            <person name="Hosoyama A."/>
            <person name="Uohara A."/>
            <person name="Ohji S."/>
            <person name="Ichikawa N."/>
        </authorList>
    </citation>
    <scope>NUCLEOTIDE SEQUENCE [LARGE SCALE GENOMIC DNA]</scope>
    <source>
        <strain evidence="2 3">NBRC 108245</strain>
    </source>
</reference>
<organism evidence="2 3">
    <name type="scientific">Nocardia ninae NBRC 108245</name>
    <dbReference type="NCBI Taxonomy" id="1210091"/>
    <lineage>
        <taxon>Bacteria</taxon>
        <taxon>Bacillati</taxon>
        <taxon>Actinomycetota</taxon>
        <taxon>Actinomycetes</taxon>
        <taxon>Mycobacteriales</taxon>
        <taxon>Nocardiaceae</taxon>
        <taxon>Nocardia</taxon>
    </lineage>
</organism>
<protein>
    <submittedName>
        <fullName evidence="2">Uncharacterized protein</fullName>
    </submittedName>
</protein>
<dbReference type="AlphaFoldDB" id="A0A511MU55"/>
<name>A0A511MU55_9NOCA</name>
<dbReference type="OrthoDB" id="8705804at2"/>
<evidence type="ECO:0000313" key="3">
    <source>
        <dbReference type="Proteomes" id="UP000321424"/>
    </source>
</evidence>
<feature type="region of interest" description="Disordered" evidence="1">
    <location>
        <begin position="1"/>
        <end position="60"/>
    </location>
</feature>
<keyword evidence="3" id="KW-1185">Reference proteome</keyword>